<reference evidence="1" key="1">
    <citation type="journal article" date="2014" name="Int. J. Syst. Evol. Microbiol.">
        <title>Complete genome sequence of Corynebacterium casei LMG S-19264T (=DSM 44701T), isolated from a smear-ripened cheese.</title>
        <authorList>
            <consortium name="US DOE Joint Genome Institute (JGI-PGF)"/>
            <person name="Walter F."/>
            <person name="Albersmeier A."/>
            <person name="Kalinowski J."/>
            <person name="Ruckert C."/>
        </authorList>
    </citation>
    <scope>NUCLEOTIDE SEQUENCE</scope>
    <source>
        <strain evidence="1">NBRC 101628</strain>
    </source>
</reference>
<evidence type="ECO:0000313" key="2">
    <source>
        <dbReference type="Proteomes" id="UP001161422"/>
    </source>
</evidence>
<protein>
    <submittedName>
        <fullName evidence="1">Uncharacterized protein</fullName>
    </submittedName>
</protein>
<keyword evidence="2" id="KW-1185">Reference proteome</keyword>
<reference evidence="1" key="2">
    <citation type="submission" date="2023-01" db="EMBL/GenBank/DDBJ databases">
        <title>Draft genome sequence of Paraferrimonas sedimenticola strain NBRC 101628.</title>
        <authorList>
            <person name="Sun Q."/>
            <person name="Mori K."/>
        </authorList>
    </citation>
    <scope>NUCLEOTIDE SEQUENCE</scope>
    <source>
        <strain evidence="1">NBRC 101628</strain>
    </source>
</reference>
<dbReference type="Proteomes" id="UP001161422">
    <property type="component" value="Unassembled WGS sequence"/>
</dbReference>
<gene>
    <name evidence="1" type="ORF">GCM10007895_33830</name>
</gene>
<comment type="caution">
    <text evidence="1">The sequence shown here is derived from an EMBL/GenBank/DDBJ whole genome shotgun (WGS) entry which is preliminary data.</text>
</comment>
<dbReference type="EMBL" id="BSNC01000016">
    <property type="protein sequence ID" value="GLP98076.1"/>
    <property type="molecule type" value="Genomic_DNA"/>
</dbReference>
<sequence>MRGGCAWAANTVIDNSGVIDQYQKAAVAVAKIPVVKFIANTWGANSIHHA</sequence>
<proteinExistence type="predicted"/>
<evidence type="ECO:0000313" key="1">
    <source>
        <dbReference type="EMBL" id="GLP98076.1"/>
    </source>
</evidence>
<dbReference type="AlphaFoldDB" id="A0AA37RZ74"/>
<name>A0AA37RZ74_9GAMM</name>
<organism evidence="1 2">
    <name type="scientific">Paraferrimonas sedimenticola</name>
    <dbReference type="NCBI Taxonomy" id="375674"/>
    <lineage>
        <taxon>Bacteria</taxon>
        <taxon>Pseudomonadati</taxon>
        <taxon>Pseudomonadota</taxon>
        <taxon>Gammaproteobacteria</taxon>
        <taxon>Alteromonadales</taxon>
        <taxon>Ferrimonadaceae</taxon>
        <taxon>Paraferrimonas</taxon>
    </lineage>
</organism>
<accession>A0AA37RZ74</accession>